<dbReference type="AlphaFoldDB" id="A0A8S3WXH9"/>
<organism evidence="1 2">
    <name type="scientific">Parnassius apollo</name>
    <name type="common">Apollo butterfly</name>
    <name type="synonym">Papilio apollo</name>
    <dbReference type="NCBI Taxonomy" id="110799"/>
    <lineage>
        <taxon>Eukaryota</taxon>
        <taxon>Metazoa</taxon>
        <taxon>Ecdysozoa</taxon>
        <taxon>Arthropoda</taxon>
        <taxon>Hexapoda</taxon>
        <taxon>Insecta</taxon>
        <taxon>Pterygota</taxon>
        <taxon>Neoptera</taxon>
        <taxon>Endopterygota</taxon>
        <taxon>Lepidoptera</taxon>
        <taxon>Glossata</taxon>
        <taxon>Ditrysia</taxon>
        <taxon>Papilionoidea</taxon>
        <taxon>Papilionidae</taxon>
        <taxon>Parnassiinae</taxon>
        <taxon>Parnassini</taxon>
        <taxon>Parnassius</taxon>
        <taxon>Parnassius</taxon>
    </lineage>
</organism>
<evidence type="ECO:0000313" key="1">
    <source>
        <dbReference type="EMBL" id="CAG4988370.1"/>
    </source>
</evidence>
<accession>A0A8S3WXH9</accession>
<dbReference type="EMBL" id="CAJQZP010000851">
    <property type="protein sequence ID" value="CAG4988370.1"/>
    <property type="molecule type" value="Genomic_DNA"/>
</dbReference>
<protein>
    <submittedName>
        <fullName evidence="1">(apollo) hypothetical protein</fullName>
    </submittedName>
</protein>
<evidence type="ECO:0000313" key="2">
    <source>
        <dbReference type="Proteomes" id="UP000691718"/>
    </source>
</evidence>
<dbReference type="GO" id="GO:0005763">
    <property type="term" value="C:mitochondrial small ribosomal subunit"/>
    <property type="evidence" value="ECO:0007669"/>
    <property type="project" value="TreeGrafter"/>
</dbReference>
<reference evidence="1" key="1">
    <citation type="submission" date="2021-04" db="EMBL/GenBank/DDBJ databases">
        <authorList>
            <person name="Tunstrom K."/>
        </authorList>
    </citation>
    <scope>NUCLEOTIDE SEQUENCE</scope>
</reference>
<name>A0A8S3WXH9_PARAO</name>
<proteinExistence type="predicted"/>
<dbReference type="InterPro" id="IPR019374">
    <property type="entry name" value="Ribosomal_mS22"/>
</dbReference>
<dbReference type="PANTHER" id="PTHR13071">
    <property type="entry name" value="MITOCHONDRIAL 28S RIBOSOMAL PROTEIN S22"/>
    <property type="match status" value="1"/>
</dbReference>
<keyword evidence="2" id="KW-1185">Reference proteome</keyword>
<sequence length="377" mass="43432">MSLIKLFQKNTKNFVIHYNNLQITAIPNRKLSLVPSIYDGEQDPGPKFFSSGVQALLKRLTRPDFAKVFRKRTNNNLSVLRTPKYKFLTDEELNAEMSKANQTAARLLQMPPVVKVHEPINEVLSKDPALVGYDTSKYLFTDITFGVPNEHRLIVERNPDGTLQNCDHDTRKRLNQIYFPMQGRKVREPIMFSNEEKFNGLLEAEKYEYILDRACIQYEPDEPNYQKITSITYQHVDMKTNFNLLRSTRHFGPLVFYLTWHQSMDNLMLELLQSGIVREAVLLMGLRQAIHEDIANADDVNVLVPQILPTPVQLTKPETLSEEDIQIDNKCVDCIAKYITNNSAMKSQQELALQGFREDYQQLVDLSRGLKKAHGNA</sequence>
<dbReference type="PANTHER" id="PTHR13071:SF4">
    <property type="entry name" value="SMALL RIBOSOMAL SUBUNIT PROTEIN MS22"/>
    <property type="match status" value="1"/>
</dbReference>
<dbReference type="Pfam" id="PF10245">
    <property type="entry name" value="MRP-S22"/>
    <property type="match status" value="1"/>
</dbReference>
<gene>
    <name evidence="1" type="ORF">PAPOLLO_LOCUS11607</name>
</gene>
<dbReference type="Proteomes" id="UP000691718">
    <property type="component" value="Unassembled WGS sequence"/>
</dbReference>
<comment type="caution">
    <text evidence="1">The sequence shown here is derived from an EMBL/GenBank/DDBJ whole genome shotgun (WGS) entry which is preliminary data.</text>
</comment>
<dbReference type="GO" id="GO:0003735">
    <property type="term" value="F:structural constituent of ribosome"/>
    <property type="evidence" value="ECO:0007669"/>
    <property type="project" value="TreeGrafter"/>
</dbReference>
<dbReference type="OrthoDB" id="10052321at2759"/>